<dbReference type="Proteomes" id="UP000323876">
    <property type="component" value="Unassembled WGS sequence"/>
</dbReference>
<name>A0A5N0EK86_9NOCA</name>
<sequence>MNEGWRDGRLAEFVGVIRRGIEPEGCAVYSFRSLGQFTASYEDREYQVTITPVPTDGSREPFDQADFDRQVAEYGRQFPTDVETIAAAANLIRRYGHKIIPEGVEDDKALADKVEEFAEWLGRGIA</sequence>
<dbReference type="AlphaFoldDB" id="A0A5N0EK86"/>
<proteinExistence type="predicted"/>
<accession>A0A5N0EK86</accession>
<reference evidence="1 2" key="1">
    <citation type="submission" date="2019-09" db="EMBL/GenBank/DDBJ databases">
        <authorList>
            <person name="Wang X."/>
        </authorList>
    </citation>
    <scope>NUCLEOTIDE SEQUENCE [LARGE SCALE GENOMIC DNA]</scope>
    <source>
        <strain evidence="1 2">CICC 11023</strain>
    </source>
</reference>
<evidence type="ECO:0000313" key="2">
    <source>
        <dbReference type="Proteomes" id="UP000323876"/>
    </source>
</evidence>
<keyword evidence="2" id="KW-1185">Reference proteome</keyword>
<evidence type="ECO:0000313" key="1">
    <source>
        <dbReference type="EMBL" id="KAA8887791.1"/>
    </source>
</evidence>
<protein>
    <submittedName>
        <fullName evidence="1">Uncharacterized protein</fullName>
    </submittedName>
</protein>
<comment type="caution">
    <text evidence="1">The sequence shown here is derived from an EMBL/GenBank/DDBJ whole genome shotgun (WGS) entry which is preliminary data.</text>
</comment>
<gene>
    <name evidence="1" type="ORF">F3087_16935</name>
</gene>
<organism evidence="1 2">
    <name type="scientific">Nocardia colli</name>
    <dbReference type="NCBI Taxonomy" id="2545717"/>
    <lineage>
        <taxon>Bacteria</taxon>
        <taxon>Bacillati</taxon>
        <taxon>Actinomycetota</taxon>
        <taxon>Actinomycetes</taxon>
        <taxon>Mycobacteriales</taxon>
        <taxon>Nocardiaceae</taxon>
        <taxon>Nocardia</taxon>
    </lineage>
</organism>
<dbReference type="RefSeq" id="WP_150402953.1">
    <property type="nucleotide sequence ID" value="NZ_VXLC01000005.1"/>
</dbReference>
<dbReference type="EMBL" id="VXLC01000005">
    <property type="protein sequence ID" value="KAA8887791.1"/>
    <property type="molecule type" value="Genomic_DNA"/>
</dbReference>